<dbReference type="EMBL" id="FJUX01000044">
    <property type="protein sequence ID" value="CZT00310.1"/>
    <property type="molecule type" value="Genomic_DNA"/>
</dbReference>
<evidence type="ECO:0000259" key="3">
    <source>
        <dbReference type="Pfam" id="PF22799"/>
    </source>
</evidence>
<feature type="signal peptide" evidence="2">
    <location>
        <begin position="1"/>
        <end position="15"/>
    </location>
</feature>
<dbReference type="InterPro" id="IPR054508">
    <property type="entry name" value="PIR1-like_C"/>
</dbReference>
<evidence type="ECO:0000313" key="5">
    <source>
        <dbReference type="Proteomes" id="UP000178912"/>
    </source>
</evidence>
<accession>A0A1E1KQP0</accession>
<feature type="chain" id="PRO_5013131126" description="Cell wall mannoprotein PIR1-like C-terminal domain-containing protein" evidence="2">
    <location>
        <begin position="16"/>
        <end position="207"/>
    </location>
</feature>
<feature type="domain" description="Cell wall mannoprotein PIR1-like C-terminal" evidence="3">
    <location>
        <begin position="62"/>
        <end position="135"/>
    </location>
</feature>
<gene>
    <name evidence="4" type="ORF">RAG0_08389</name>
</gene>
<sequence length="207" mass="21383">MHLVFKLSLIAGASASPLIARSSCWFGLTALGGQSGTLGQLPDGQIRIGGGLAPVSFSINDGKITDHSNFGCLLTDGVEQFQCDENKPPIPGFSIASSGSFSYSSNTKFYACPASDSEWNVYTKPVEGQKKCVEITLTANGCGVAPPTSTAVPSVMVSTVTVHDCAPTVPGGPPTETQPQGPPATYPPGPPVETYPPTCYLPSRASC</sequence>
<dbReference type="Proteomes" id="UP000178912">
    <property type="component" value="Unassembled WGS sequence"/>
</dbReference>
<dbReference type="Pfam" id="PF22799">
    <property type="entry name" value="PIR1-like_C"/>
    <property type="match status" value="1"/>
</dbReference>
<keyword evidence="2" id="KW-0732">Signal</keyword>
<evidence type="ECO:0000313" key="4">
    <source>
        <dbReference type="EMBL" id="CZT00310.1"/>
    </source>
</evidence>
<protein>
    <recommendedName>
        <fullName evidence="3">Cell wall mannoprotein PIR1-like C-terminal domain-containing protein</fullName>
    </recommendedName>
</protein>
<evidence type="ECO:0000256" key="2">
    <source>
        <dbReference type="SAM" id="SignalP"/>
    </source>
</evidence>
<feature type="region of interest" description="Disordered" evidence="1">
    <location>
        <begin position="167"/>
        <end position="188"/>
    </location>
</feature>
<reference evidence="5" key="1">
    <citation type="submission" date="2016-03" db="EMBL/GenBank/DDBJ databases">
        <authorList>
            <person name="Guldener U."/>
        </authorList>
    </citation>
    <scope>NUCLEOTIDE SEQUENCE [LARGE SCALE GENOMIC DNA]</scope>
    <source>
        <strain evidence="5">04CH-RAC-A.6.1</strain>
    </source>
</reference>
<dbReference type="PANTHER" id="PTHR39613">
    <property type="entry name" value="ANCHORED CELL WALL PROTEIN, PUTATIVE (AFU_ORTHOLOGUE AFUA_4G08960)-RELATED"/>
    <property type="match status" value="1"/>
</dbReference>
<keyword evidence="5" id="KW-1185">Reference proteome</keyword>
<proteinExistence type="predicted"/>
<name>A0A1E1KQP0_9HELO</name>
<organism evidence="4 5">
    <name type="scientific">Rhynchosporium agropyri</name>
    <dbReference type="NCBI Taxonomy" id="914238"/>
    <lineage>
        <taxon>Eukaryota</taxon>
        <taxon>Fungi</taxon>
        <taxon>Dikarya</taxon>
        <taxon>Ascomycota</taxon>
        <taxon>Pezizomycotina</taxon>
        <taxon>Leotiomycetes</taxon>
        <taxon>Helotiales</taxon>
        <taxon>Ploettnerulaceae</taxon>
        <taxon>Rhynchosporium</taxon>
    </lineage>
</organism>
<dbReference type="OrthoDB" id="4657524at2759"/>
<dbReference type="PANTHER" id="PTHR39613:SF1">
    <property type="entry name" value="ANCHORED CELL WALL PROTEIN, PUTATIVE (AFU_ORTHOLOGUE AFUA_4G08960)-RELATED"/>
    <property type="match status" value="1"/>
</dbReference>
<evidence type="ECO:0000256" key="1">
    <source>
        <dbReference type="SAM" id="MobiDB-lite"/>
    </source>
</evidence>
<dbReference type="AlphaFoldDB" id="A0A1E1KQP0"/>